<reference evidence="2 3" key="1">
    <citation type="submission" date="2023-06" db="EMBL/GenBank/DDBJ databases">
        <title>Black Yeasts Isolated from many extreme environments.</title>
        <authorList>
            <person name="Coleine C."/>
            <person name="Stajich J.E."/>
            <person name="Selbmann L."/>
        </authorList>
    </citation>
    <scope>NUCLEOTIDE SEQUENCE [LARGE SCALE GENOMIC DNA]</scope>
    <source>
        <strain evidence="2 3">CCFEE 5887</strain>
    </source>
</reference>
<keyword evidence="1" id="KW-1133">Transmembrane helix</keyword>
<keyword evidence="1" id="KW-0812">Transmembrane</keyword>
<feature type="transmembrane region" description="Helical" evidence="1">
    <location>
        <begin position="258"/>
        <end position="279"/>
    </location>
</feature>
<feature type="transmembrane region" description="Helical" evidence="1">
    <location>
        <begin position="128"/>
        <end position="146"/>
    </location>
</feature>
<name>A0AAV9PRZ4_9PEZI</name>
<dbReference type="Proteomes" id="UP001345827">
    <property type="component" value="Unassembled WGS sequence"/>
</dbReference>
<feature type="transmembrane region" description="Helical" evidence="1">
    <location>
        <begin position="158"/>
        <end position="175"/>
    </location>
</feature>
<keyword evidence="1" id="KW-0472">Membrane</keyword>
<sequence>MATGRLSRVRRAHSHADFDGPHLDQLVNESVSALAPFAALILTITIVVLFLVRLCVIERILMRTKRYRCHFDRLGPIQQCTFINHHVAAACKVTLLFSAAYPFLAVAFGHSTLQSPIIPHHRPTNGDLLIVCAQIFSAMYIFELFFRRTISVISAAHHIGAVVITQSAVAISLDFHHEKDATFEFVLCFVWGAFDVVAEFWPHLAMILYRLYPGRHSLMYRLFLATTIVEIAGTVFETLIVFWLWGTLWNRWTLPFKIVTPILHALFSAAQLFGAWIFWQLATKEKSKMNAIEAELRSPDTGQTVSDEPSKASI</sequence>
<feature type="transmembrane region" description="Helical" evidence="1">
    <location>
        <begin position="181"/>
        <end position="201"/>
    </location>
</feature>
<dbReference type="AlphaFoldDB" id="A0AAV9PRZ4"/>
<organism evidence="2 3">
    <name type="scientific">Vermiconidia calcicola</name>
    <dbReference type="NCBI Taxonomy" id="1690605"/>
    <lineage>
        <taxon>Eukaryota</taxon>
        <taxon>Fungi</taxon>
        <taxon>Dikarya</taxon>
        <taxon>Ascomycota</taxon>
        <taxon>Pezizomycotina</taxon>
        <taxon>Dothideomycetes</taxon>
        <taxon>Dothideomycetidae</taxon>
        <taxon>Mycosphaerellales</taxon>
        <taxon>Extremaceae</taxon>
        <taxon>Vermiconidia</taxon>
    </lineage>
</organism>
<feature type="transmembrane region" description="Helical" evidence="1">
    <location>
        <begin position="87"/>
        <end position="108"/>
    </location>
</feature>
<proteinExistence type="predicted"/>
<keyword evidence="3" id="KW-1185">Reference proteome</keyword>
<evidence type="ECO:0008006" key="4">
    <source>
        <dbReference type="Google" id="ProtNLM"/>
    </source>
</evidence>
<comment type="caution">
    <text evidence="2">The sequence shown here is derived from an EMBL/GenBank/DDBJ whole genome shotgun (WGS) entry which is preliminary data.</text>
</comment>
<evidence type="ECO:0000256" key="1">
    <source>
        <dbReference type="SAM" id="Phobius"/>
    </source>
</evidence>
<feature type="transmembrane region" description="Helical" evidence="1">
    <location>
        <begin position="222"/>
        <end position="246"/>
    </location>
</feature>
<gene>
    <name evidence="2" type="ORF">LTR25_010905</name>
</gene>
<feature type="transmembrane region" description="Helical" evidence="1">
    <location>
        <begin position="33"/>
        <end position="56"/>
    </location>
</feature>
<evidence type="ECO:0000313" key="2">
    <source>
        <dbReference type="EMBL" id="KAK5527774.1"/>
    </source>
</evidence>
<evidence type="ECO:0000313" key="3">
    <source>
        <dbReference type="Proteomes" id="UP001345827"/>
    </source>
</evidence>
<protein>
    <recommendedName>
        <fullName evidence="4">TLC domain-containing protein</fullName>
    </recommendedName>
</protein>
<dbReference type="EMBL" id="JAXLQG010000033">
    <property type="protein sequence ID" value="KAK5527774.1"/>
    <property type="molecule type" value="Genomic_DNA"/>
</dbReference>
<accession>A0AAV9PRZ4</accession>